<comment type="similarity">
    <text evidence="1">Belongs to the thioesterase PaaI family.</text>
</comment>
<dbReference type="InterPro" id="IPR003736">
    <property type="entry name" value="PAAI_dom"/>
</dbReference>
<evidence type="ECO:0000313" key="4">
    <source>
        <dbReference type="EMBL" id="KAJ3641237.1"/>
    </source>
</evidence>
<reference evidence="4" key="1">
    <citation type="journal article" date="2023" name="G3 (Bethesda)">
        <title>Whole genome assemblies of Zophobas morio and Tenebrio molitor.</title>
        <authorList>
            <person name="Kaur S."/>
            <person name="Stinson S.A."/>
            <person name="diCenzo G.C."/>
        </authorList>
    </citation>
    <scope>NUCLEOTIDE SEQUENCE</scope>
    <source>
        <strain evidence="4">QUZm001</strain>
    </source>
</reference>
<sequence length="140" mass="14974">MAQKKLDLAALTGFLDKCEGFEKIFKEKMVVQELGDGKCIAELKVDKSFLNPLGGLHGGVSATLVDCISTYALMSQTGVPGVSVDIHLTYLKGARLDDVVVVEGRVEKVGKTLAFVEAEIKHKATGEVLVKGLHTKFVAA</sequence>
<protein>
    <recommendedName>
        <fullName evidence="3">Thioesterase domain-containing protein</fullName>
    </recommendedName>
</protein>
<dbReference type="Pfam" id="PF03061">
    <property type="entry name" value="4HBT"/>
    <property type="match status" value="1"/>
</dbReference>
<dbReference type="Gene3D" id="3.10.129.10">
    <property type="entry name" value="Hotdog Thioesterase"/>
    <property type="match status" value="1"/>
</dbReference>
<dbReference type="NCBIfam" id="TIGR00369">
    <property type="entry name" value="unchar_dom_1"/>
    <property type="match status" value="1"/>
</dbReference>
<evidence type="ECO:0000256" key="1">
    <source>
        <dbReference type="ARBA" id="ARBA00008324"/>
    </source>
</evidence>
<dbReference type="InterPro" id="IPR029069">
    <property type="entry name" value="HotDog_dom_sf"/>
</dbReference>
<accession>A0AA38HRA0</accession>
<keyword evidence="2" id="KW-0378">Hydrolase</keyword>
<evidence type="ECO:0000313" key="5">
    <source>
        <dbReference type="Proteomes" id="UP001168821"/>
    </source>
</evidence>
<dbReference type="SUPFAM" id="SSF54637">
    <property type="entry name" value="Thioesterase/thiol ester dehydrase-isomerase"/>
    <property type="match status" value="1"/>
</dbReference>
<keyword evidence="5" id="KW-1185">Reference proteome</keyword>
<dbReference type="InterPro" id="IPR006683">
    <property type="entry name" value="Thioestr_dom"/>
</dbReference>
<evidence type="ECO:0000259" key="3">
    <source>
        <dbReference type="Pfam" id="PF03061"/>
    </source>
</evidence>
<feature type="domain" description="Thioesterase" evidence="3">
    <location>
        <begin position="54"/>
        <end position="127"/>
    </location>
</feature>
<organism evidence="4 5">
    <name type="scientific">Zophobas morio</name>
    <dbReference type="NCBI Taxonomy" id="2755281"/>
    <lineage>
        <taxon>Eukaryota</taxon>
        <taxon>Metazoa</taxon>
        <taxon>Ecdysozoa</taxon>
        <taxon>Arthropoda</taxon>
        <taxon>Hexapoda</taxon>
        <taxon>Insecta</taxon>
        <taxon>Pterygota</taxon>
        <taxon>Neoptera</taxon>
        <taxon>Endopterygota</taxon>
        <taxon>Coleoptera</taxon>
        <taxon>Polyphaga</taxon>
        <taxon>Cucujiformia</taxon>
        <taxon>Tenebrionidae</taxon>
        <taxon>Zophobas</taxon>
    </lineage>
</organism>
<gene>
    <name evidence="4" type="ORF">Zmor_027752</name>
</gene>
<dbReference type="PANTHER" id="PTHR21660">
    <property type="entry name" value="THIOESTERASE SUPERFAMILY MEMBER-RELATED"/>
    <property type="match status" value="1"/>
</dbReference>
<dbReference type="PANTHER" id="PTHR21660:SF1">
    <property type="entry name" value="ACYL-COENZYME A THIOESTERASE 13"/>
    <property type="match status" value="1"/>
</dbReference>
<dbReference type="GO" id="GO:0047617">
    <property type="term" value="F:fatty acyl-CoA hydrolase activity"/>
    <property type="evidence" value="ECO:0007669"/>
    <property type="project" value="InterPro"/>
</dbReference>
<dbReference type="AlphaFoldDB" id="A0AA38HRA0"/>
<dbReference type="InterPro" id="IPR039298">
    <property type="entry name" value="ACOT13"/>
</dbReference>
<dbReference type="CDD" id="cd03443">
    <property type="entry name" value="PaaI_thioesterase"/>
    <property type="match status" value="1"/>
</dbReference>
<dbReference type="Proteomes" id="UP001168821">
    <property type="component" value="Unassembled WGS sequence"/>
</dbReference>
<name>A0AA38HRA0_9CUCU</name>
<evidence type="ECO:0000256" key="2">
    <source>
        <dbReference type="ARBA" id="ARBA00022801"/>
    </source>
</evidence>
<dbReference type="EMBL" id="JALNTZ010000009">
    <property type="protein sequence ID" value="KAJ3641237.1"/>
    <property type="molecule type" value="Genomic_DNA"/>
</dbReference>
<dbReference type="FunFam" id="3.10.129.10:FF:000033">
    <property type="entry name" value="acyl-coenzyme A thioesterase 13"/>
    <property type="match status" value="1"/>
</dbReference>
<proteinExistence type="inferred from homology"/>
<comment type="caution">
    <text evidence="4">The sequence shown here is derived from an EMBL/GenBank/DDBJ whole genome shotgun (WGS) entry which is preliminary data.</text>
</comment>